<evidence type="ECO:0000313" key="5">
    <source>
        <dbReference type="EMBL" id="GFY77090.1"/>
    </source>
</evidence>
<keyword evidence="3" id="KW-0812">Transmembrane</keyword>
<dbReference type="SMART" id="SM00192">
    <property type="entry name" value="LDLa"/>
    <property type="match status" value="1"/>
</dbReference>
<reference evidence="5" key="1">
    <citation type="submission" date="2020-08" db="EMBL/GenBank/DDBJ databases">
        <title>Multicomponent nature underlies the extraordinary mechanical properties of spider dragline silk.</title>
        <authorList>
            <person name="Kono N."/>
            <person name="Nakamura H."/>
            <person name="Mori M."/>
            <person name="Yoshida Y."/>
            <person name="Ohtoshi R."/>
            <person name="Malay A.D."/>
            <person name="Moran D.A.P."/>
            <person name="Tomita M."/>
            <person name="Numata K."/>
            <person name="Arakawa K."/>
        </authorList>
    </citation>
    <scope>NUCLEOTIDE SEQUENCE</scope>
</reference>
<dbReference type="OrthoDB" id="6437488at2759"/>
<dbReference type="Gene3D" id="4.10.400.10">
    <property type="entry name" value="Low-density Lipoprotein Receptor"/>
    <property type="match status" value="1"/>
</dbReference>
<feature type="signal peptide" evidence="4">
    <location>
        <begin position="1"/>
        <end position="22"/>
    </location>
</feature>
<sequence length="329" mass="37704">MLCSAFWIMIMLLTYTIDQITSYIITFLDDFPFDSTDSLIRIGKGENSSLILKGFKKSLRKKVKNISFSLKVRAEKYDGIILSMTYIDVKNGCHGSEYLNFSSRNKIYSLCSKDTMPTIPNSRHTLGGKHYFYQNSVTISYFARWSITTQFEVTITAFKRSPCNDSTFECKNSLCIWNGFLCDKHNNCGDASDEQSELSVSNCEVHSPTEMTNFIPLFITLPLALLSITLVLYCCVRRQSNESQNETGNILYIYHEDRPRTVEMEMNDEAHSIAMSEQEPKELESDDETYSMKSLMLSSLDSDAPEVKITDVNTNNCEEEKIVKYLKDY</sequence>
<name>A0A8X7CSM1_9ARAC</name>
<organism evidence="5 6">
    <name type="scientific">Trichonephila inaurata madagascariensis</name>
    <dbReference type="NCBI Taxonomy" id="2747483"/>
    <lineage>
        <taxon>Eukaryota</taxon>
        <taxon>Metazoa</taxon>
        <taxon>Ecdysozoa</taxon>
        <taxon>Arthropoda</taxon>
        <taxon>Chelicerata</taxon>
        <taxon>Arachnida</taxon>
        <taxon>Araneae</taxon>
        <taxon>Araneomorphae</taxon>
        <taxon>Entelegynae</taxon>
        <taxon>Araneoidea</taxon>
        <taxon>Nephilidae</taxon>
        <taxon>Trichonephila</taxon>
        <taxon>Trichonephila inaurata</taxon>
    </lineage>
</organism>
<evidence type="ECO:0000256" key="1">
    <source>
        <dbReference type="ARBA" id="ARBA00023157"/>
    </source>
</evidence>
<keyword evidence="4" id="KW-0732">Signal</keyword>
<dbReference type="AlphaFoldDB" id="A0A8X7CSM1"/>
<dbReference type="InterPro" id="IPR042333">
    <property type="entry name" value="LRAD2/Mig-13-like"/>
</dbReference>
<evidence type="ECO:0000256" key="3">
    <source>
        <dbReference type="SAM" id="Phobius"/>
    </source>
</evidence>
<feature type="transmembrane region" description="Helical" evidence="3">
    <location>
        <begin position="214"/>
        <end position="236"/>
    </location>
</feature>
<comment type="caution">
    <text evidence="5">The sequence shown here is derived from an EMBL/GenBank/DDBJ whole genome shotgun (WGS) entry which is preliminary data.</text>
</comment>
<keyword evidence="3" id="KW-0472">Membrane</keyword>
<keyword evidence="3" id="KW-1133">Transmembrane helix</keyword>
<keyword evidence="6" id="KW-1185">Reference proteome</keyword>
<dbReference type="Proteomes" id="UP000886998">
    <property type="component" value="Unassembled WGS sequence"/>
</dbReference>
<proteinExistence type="predicted"/>
<feature type="disulfide bond" evidence="2">
    <location>
        <begin position="170"/>
        <end position="188"/>
    </location>
</feature>
<gene>
    <name evidence="5" type="primary">AVEN_195666_1</name>
    <name evidence="5" type="ORF">TNIN_462311</name>
</gene>
<evidence type="ECO:0000313" key="6">
    <source>
        <dbReference type="Proteomes" id="UP000886998"/>
    </source>
</evidence>
<protein>
    <recommendedName>
        <fullName evidence="7">CUB domain-containing protein</fullName>
    </recommendedName>
</protein>
<dbReference type="InterPro" id="IPR036055">
    <property type="entry name" value="LDL_receptor-like_sf"/>
</dbReference>
<dbReference type="PANTHER" id="PTHR24652">
    <property type="entry name" value="LOW-DENSITY LIPOPROTEIN RECEPTOR CLASS A DOMAIN-CONTAINING PROTEIN 2"/>
    <property type="match status" value="1"/>
</dbReference>
<dbReference type="PROSITE" id="PS50068">
    <property type="entry name" value="LDLRA_2"/>
    <property type="match status" value="1"/>
</dbReference>
<dbReference type="EMBL" id="BMAV01022312">
    <property type="protein sequence ID" value="GFY77090.1"/>
    <property type="molecule type" value="Genomic_DNA"/>
</dbReference>
<accession>A0A8X7CSM1</accession>
<comment type="caution">
    <text evidence="2">Lacks conserved residue(s) required for the propagation of feature annotation.</text>
</comment>
<feature type="chain" id="PRO_5036486736" description="CUB domain-containing protein" evidence="4">
    <location>
        <begin position="23"/>
        <end position="329"/>
    </location>
</feature>
<keyword evidence="1 2" id="KW-1015">Disulfide bond</keyword>
<dbReference type="SUPFAM" id="SSF57424">
    <property type="entry name" value="LDL receptor-like module"/>
    <property type="match status" value="1"/>
</dbReference>
<feature type="disulfide bond" evidence="2">
    <location>
        <begin position="163"/>
        <end position="175"/>
    </location>
</feature>
<dbReference type="InterPro" id="IPR002172">
    <property type="entry name" value="LDrepeatLR_classA_rpt"/>
</dbReference>
<evidence type="ECO:0000256" key="4">
    <source>
        <dbReference type="SAM" id="SignalP"/>
    </source>
</evidence>
<evidence type="ECO:0000256" key="2">
    <source>
        <dbReference type="PROSITE-ProRule" id="PRU00124"/>
    </source>
</evidence>
<dbReference type="Pfam" id="PF00057">
    <property type="entry name" value="Ldl_recept_a"/>
    <property type="match status" value="1"/>
</dbReference>
<evidence type="ECO:0008006" key="7">
    <source>
        <dbReference type="Google" id="ProtNLM"/>
    </source>
</evidence>
<dbReference type="CDD" id="cd00112">
    <property type="entry name" value="LDLa"/>
    <property type="match status" value="1"/>
</dbReference>